<dbReference type="Proteomes" id="UP000327493">
    <property type="component" value="Chromosome 5"/>
</dbReference>
<comment type="caution">
    <text evidence="1">The sequence shown here is derived from an EMBL/GenBank/DDBJ whole genome shotgun (WGS) entry which is preliminary data.</text>
</comment>
<protein>
    <submittedName>
        <fullName evidence="1">Uncharacterized protein</fullName>
    </submittedName>
</protein>
<name>A0A5J5DH70_9PERO</name>
<evidence type="ECO:0000313" key="2">
    <source>
        <dbReference type="Proteomes" id="UP000327493"/>
    </source>
</evidence>
<dbReference type="EMBL" id="VOFY01000005">
    <property type="protein sequence ID" value="KAA8592705.1"/>
    <property type="molecule type" value="Genomic_DNA"/>
</dbReference>
<proteinExistence type="predicted"/>
<gene>
    <name evidence="1" type="ORF">FQN60_018160</name>
</gene>
<keyword evidence="2" id="KW-1185">Reference proteome</keyword>
<dbReference type="AlphaFoldDB" id="A0A5J5DH70"/>
<sequence length="104" mass="11428">MVAAVAMVPLHVLRYHVHLATLCGAQLHPAVPCNAHSALICHELLQRTATNYYFFLFLLSPLFILTPTGRQTPPTKSLGLTEVSAYKEVFSRHCRTVACSGGNH</sequence>
<accession>A0A5J5DH70</accession>
<evidence type="ECO:0000313" key="1">
    <source>
        <dbReference type="EMBL" id="KAA8592705.1"/>
    </source>
</evidence>
<organism evidence="1 2">
    <name type="scientific">Etheostoma spectabile</name>
    <name type="common">orangethroat darter</name>
    <dbReference type="NCBI Taxonomy" id="54343"/>
    <lineage>
        <taxon>Eukaryota</taxon>
        <taxon>Metazoa</taxon>
        <taxon>Chordata</taxon>
        <taxon>Craniata</taxon>
        <taxon>Vertebrata</taxon>
        <taxon>Euteleostomi</taxon>
        <taxon>Actinopterygii</taxon>
        <taxon>Neopterygii</taxon>
        <taxon>Teleostei</taxon>
        <taxon>Neoteleostei</taxon>
        <taxon>Acanthomorphata</taxon>
        <taxon>Eupercaria</taxon>
        <taxon>Perciformes</taxon>
        <taxon>Percoidei</taxon>
        <taxon>Percidae</taxon>
        <taxon>Etheostomatinae</taxon>
        <taxon>Etheostoma</taxon>
    </lineage>
</organism>
<reference evidence="1 2" key="1">
    <citation type="submission" date="2019-08" db="EMBL/GenBank/DDBJ databases">
        <title>A chromosome-level genome assembly, high-density linkage maps, and genome scans reveal the genomic architecture of hybrid incompatibilities underlying speciation via character displacement in darters (Percidae: Etheostominae).</title>
        <authorList>
            <person name="Moran R.L."/>
            <person name="Catchen J.M."/>
            <person name="Fuller R.C."/>
        </authorList>
    </citation>
    <scope>NUCLEOTIDE SEQUENCE [LARGE SCALE GENOMIC DNA]</scope>
    <source>
        <strain evidence="1">EspeVRDwgs_2016</strain>
        <tissue evidence="1">Muscle</tissue>
    </source>
</reference>